<dbReference type="NCBIfam" id="TIGR03236">
    <property type="entry name" value="dnd_assoc_1"/>
    <property type="match status" value="1"/>
</dbReference>
<dbReference type="EMBL" id="CP022674">
    <property type="protein sequence ID" value="AXI29754.1"/>
    <property type="molecule type" value="Genomic_DNA"/>
</dbReference>
<evidence type="ECO:0000313" key="2">
    <source>
        <dbReference type="Proteomes" id="UP000253834"/>
    </source>
</evidence>
<dbReference type="RefSeq" id="WP_114895686.1">
    <property type="nucleotide sequence ID" value="NZ_CP022674.1"/>
</dbReference>
<dbReference type="Proteomes" id="UP000253834">
    <property type="component" value="Chromosome"/>
</dbReference>
<evidence type="ECO:0000313" key="1">
    <source>
        <dbReference type="EMBL" id="AXI29754.1"/>
    </source>
</evidence>
<organism evidence="1 2">
    <name type="scientific">Priestia megaterium</name>
    <name type="common">Bacillus megaterium</name>
    <dbReference type="NCBI Taxonomy" id="1404"/>
    <lineage>
        <taxon>Bacteria</taxon>
        <taxon>Bacillati</taxon>
        <taxon>Bacillota</taxon>
        <taxon>Bacilli</taxon>
        <taxon>Bacillales</taxon>
        <taxon>Bacillaceae</taxon>
        <taxon>Priestia</taxon>
    </lineage>
</organism>
<name>A0AA86I3T7_PRIMG</name>
<accession>A0AA86I3T7</accession>
<dbReference type="InterPro" id="IPR017645">
    <property type="entry name" value="Dnd_assoc_1"/>
</dbReference>
<reference evidence="1 2" key="1">
    <citation type="submission" date="2017-07" db="EMBL/GenBank/DDBJ databases">
        <title>Isolation and development of strain Bacillus megaterium SR7 for enhanced growth and metabolite production under supercritical carbon dioxide.</title>
        <authorList>
            <person name="Freedman A.J.E."/>
            <person name="Peet K.C."/>
            <person name="Boock J.T."/>
            <person name="Penn K."/>
            <person name="Prather K.L.J."/>
            <person name="Thompson J.R."/>
        </authorList>
    </citation>
    <scope>NUCLEOTIDE SEQUENCE [LARGE SCALE GENOMIC DNA]</scope>
    <source>
        <strain evidence="1 2">SR7</strain>
    </source>
</reference>
<sequence length="461" mass="54462">MIEQNNLQELKDALSIKNEKAGLKHTINRKSTFLPFLTRGTERPKFRKGFEGVLGGFTRYISHNELREELDLERLINNVSNLVDVKPEDQSYFHEILRMFLQQKNGKIKVFHPHIFQYLPYSSGPEMKGEQEIAKFLADILTDHDSEFKSLFENHSSDDLVAKLILNKLQGLENIERKKKYISKLPFLSEIFKNDFLFLVKHQDYFKDHYELLLSYYYFTYITQLTLKLAQQSKATYYNSNEVYYTLDWEATSKNRKGYGYGYHMIKDTARNLLIHINTLEHLNTLMGTKNSQSYSELLDTYETMPQEQKELFLKLLEQWITEYRLHSLLPEEDKKFSSTYQSLTDHLFSSIEEAYQKPSMQGPRNRYSLSIEEVGKKYFLKTRGSLGYMLNVSQDLFLLLTALCLKNERKSLKQVFFELEKRGMYFDRYSKEEVVKLLDKLNLLDKKSDSGDAQYVKPIL</sequence>
<gene>
    <name evidence="1" type="primary">dptG</name>
    <name evidence="1" type="ORF">CIB87_12295</name>
</gene>
<dbReference type="REBASE" id="264830">
    <property type="entry name" value="BmeSR7DptGP"/>
</dbReference>
<protein>
    <submittedName>
        <fullName evidence="1">DNA phosphorothioation-dependent restriction protein DptG</fullName>
    </submittedName>
</protein>
<proteinExistence type="predicted"/>
<dbReference type="AlphaFoldDB" id="A0AA86I3T7"/>